<proteinExistence type="predicted"/>
<sequence length="303" mass="35339">MVSEFLTEIDGRLQLHQSDIEKYPDIPKEARCYLRPGINQEGYWTVEHLLEQIKYKAIPIFETLYPDCMAVFAFDNSSNHAAFSKDALLASRMNLSPGGKQPIMHNTFFGPNNQLQSMVFPTTHSDEKLRGKPKGIKQVLIEREKWPSEGLILECKNCKKKIEDSSRVACCARRVMSLEHDFLVQKNAIKELIENAGHKCIFFPKFHCELNFIERYWGAAKRHSRENCNYSWEGLQRTVPESLESVSLITIRRFSRKCWRYMDLYRKGLSGKLVEYAVKKYKSHRRIPDSVLEELNKLDIIQT</sequence>
<dbReference type="OrthoDB" id="10044727at2759"/>
<organism evidence="1 2">
    <name type="scientific">Paraglomus occultum</name>
    <dbReference type="NCBI Taxonomy" id="144539"/>
    <lineage>
        <taxon>Eukaryota</taxon>
        <taxon>Fungi</taxon>
        <taxon>Fungi incertae sedis</taxon>
        <taxon>Mucoromycota</taxon>
        <taxon>Glomeromycotina</taxon>
        <taxon>Glomeromycetes</taxon>
        <taxon>Paraglomerales</taxon>
        <taxon>Paraglomeraceae</taxon>
        <taxon>Paraglomus</taxon>
    </lineage>
</organism>
<reference evidence="1" key="1">
    <citation type="submission" date="2021-06" db="EMBL/GenBank/DDBJ databases">
        <authorList>
            <person name="Kallberg Y."/>
            <person name="Tangrot J."/>
            <person name="Rosling A."/>
        </authorList>
    </citation>
    <scope>NUCLEOTIDE SEQUENCE</scope>
    <source>
        <strain evidence="1">IA702</strain>
    </source>
</reference>
<dbReference type="PANTHER" id="PTHR35871:SF1">
    <property type="entry name" value="CXC1-LIKE CYSTEINE CLUSTER ASSOCIATED WITH KDZ TRANSPOSASES DOMAIN-CONTAINING PROTEIN"/>
    <property type="match status" value="1"/>
</dbReference>
<dbReference type="AlphaFoldDB" id="A0A9N9DS52"/>
<comment type="caution">
    <text evidence="1">The sequence shown here is derived from an EMBL/GenBank/DDBJ whole genome shotgun (WGS) entry which is preliminary data.</text>
</comment>
<accession>A0A9N9DS52</accession>
<dbReference type="EMBL" id="CAJVPJ010003907">
    <property type="protein sequence ID" value="CAG8646188.1"/>
    <property type="molecule type" value="Genomic_DNA"/>
</dbReference>
<gene>
    <name evidence="1" type="ORF">POCULU_LOCUS9695</name>
</gene>
<dbReference type="Gene3D" id="3.30.420.10">
    <property type="entry name" value="Ribonuclease H-like superfamily/Ribonuclease H"/>
    <property type="match status" value="1"/>
</dbReference>
<dbReference type="InterPro" id="IPR036397">
    <property type="entry name" value="RNaseH_sf"/>
</dbReference>
<feature type="non-terminal residue" evidence="1">
    <location>
        <position position="303"/>
    </location>
</feature>
<evidence type="ECO:0000313" key="2">
    <source>
        <dbReference type="Proteomes" id="UP000789572"/>
    </source>
</evidence>
<protein>
    <submittedName>
        <fullName evidence="1">349_t:CDS:1</fullName>
    </submittedName>
</protein>
<dbReference type="Proteomes" id="UP000789572">
    <property type="component" value="Unassembled WGS sequence"/>
</dbReference>
<name>A0A9N9DS52_9GLOM</name>
<evidence type="ECO:0000313" key="1">
    <source>
        <dbReference type="EMBL" id="CAG8646188.1"/>
    </source>
</evidence>
<dbReference type="PANTHER" id="PTHR35871">
    <property type="entry name" value="EXPRESSED PROTEIN"/>
    <property type="match status" value="1"/>
</dbReference>
<dbReference type="GO" id="GO:0003676">
    <property type="term" value="F:nucleic acid binding"/>
    <property type="evidence" value="ECO:0007669"/>
    <property type="project" value="InterPro"/>
</dbReference>
<keyword evidence="2" id="KW-1185">Reference proteome</keyword>